<dbReference type="Pfam" id="PF13374">
    <property type="entry name" value="TPR_10"/>
    <property type="match status" value="3"/>
</dbReference>
<proteinExistence type="predicted"/>
<accession>A0A919JCQ5</accession>
<dbReference type="InterPro" id="IPR053137">
    <property type="entry name" value="NLR-like"/>
</dbReference>
<gene>
    <name evidence="2" type="ORF">Ani05nite_15300</name>
</gene>
<organism evidence="2 3">
    <name type="scientific">Actinoplanes nipponensis</name>
    <dbReference type="NCBI Taxonomy" id="135950"/>
    <lineage>
        <taxon>Bacteria</taxon>
        <taxon>Bacillati</taxon>
        <taxon>Actinomycetota</taxon>
        <taxon>Actinomycetes</taxon>
        <taxon>Micromonosporales</taxon>
        <taxon>Micromonosporaceae</taxon>
        <taxon>Actinoplanes</taxon>
    </lineage>
</organism>
<evidence type="ECO:0000259" key="1">
    <source>
        <dbReference type="Pfam" id="PF00931"/>
    </source>
</evidence>
<protein>
    <recommendedName>
        <fullName evidence="1">NB-ARC domain-containing protein</fullName>
    </recommendedName>
</protein>
<dbReference type="SUPFAM" id="SSF48452">
    <property type="entry name" value="TPR-like"/>
    <property type="match status" value="3"/>
</dbReference>
<evidence type="ECO:0000313" key="3">
    <source>
        <dbReference type="Proteomes" id="UP000647172"/>
    </source>
</evidence>
<dbReference type="Gene3D" id="1.25.40.10">
    <property type="entry name" value="Tetratricopeptide repeat domain"/>
    <property type="match status" value="2"/>
</dbReference>
<dbReference type="RefSeq" id="WP_203766327.1">
    <property type="nucleotide sequence ID" value="NZ_BOMQ01000018.1"/>
</dbReference>
<reference evidence="2" key="1">
    <citation type="submission" date="2021-01" db="EMBL/GenBank/DDBJ databases">
        <title>Whole genome shotgun sequence of Actinoplanes nipponensis NBRC 14063.</title>
        <authorList>
            <person name="Komaki H."/>
            <person name="Tamura T."/>
        </authorList>
    </citation>
    <scope>NUCLEOTIDE SEQUENCE</scope>
    <source>
        <strain evidence="2">NBRC 14063</strain>
    </source>
</reference>
<comment type="caution">
    <text evidence="2">The sequence shown here is derived from an EMBL/GenBank/DDBJ whole genome shotgun (WGS) entry which is preliminary data.</text>
</comment>
<dbReference type="Pfam" id="PF00931">
    <property type="entry name" value="NB-ARC"/>
    <property type="match status" value="1"/>
</dbReference>
<dbReference type="Proteomes" id="UP000647172">
    <property type="component" value="Unassembled WGS sequence"/>
</dbReference>
<sequence length="863" mass="90120">MRDQLRHLHQSAGSPTKTELKRYADIAGHSVGRSALAAVTAEGAGMPRWATVAAFVDACARHAEKRRRPLPDAEVDLAVWRIRHDQATSSGQRESGAPRAVVVGVVPALADCFQLRALADDLARATDAGGATPGPPASTWLLSGLGGVGKTQLAADLAGRRRRAGDLDLLVWISGTSRPAITAGYAQAAADLALPGADGSDSDRDAARFHAWLSTTDRRWLIVLDDLGTAADLKGFWPPIRPTGRTVVTTRLRGSALRGPGRHLVPVDGFSPDETVAYLRSRLEGHPELADDVRGLAGALHHLPLALAHATAYLLDEDIPCSEYRLRLAERGRRLDELAPCADELPDDHTRTVAATVSLSVRAAGRARPAGLAIPLLRLASVLSPAGIPLPVFSTTAARNWLAHAADAPALDAATIRSGLRCLHRFNLITVAGATVTAHGMVQRVTRDELAAGAAPDDHLADLAWAAADALSEAWPPVDRDPALGQMLRDNAAAVHEHDRDALLLPASHPVLTRAVNSLGESGAPAAAVAGLEDLLTAMLRVLDADSPCVLRTRNNLAHWRGEAGDPAGAAAATEQVLAEQLRVRGPGHRDTLIARSNVARWLGLAGDPAAAAAATRAVLADQTRILGPGHADTLTSCHNLIDWTGQTGDAAGAASAARDLLGDQLRILGADDPVTLATRGALAHWTGTAGDPAGAAVIAERVLADRVRVCGPDHPDTLSSRQSLAHWTGRAGNPGAAAAALRELLADRLRVLGPDHPDVATTRYNLAHWLGAAADPADAGTVLAEQLRVLGPDRPRIFTILANVATSRADAGDLTGAITALAELLPRMTEVLGAGHADTVTTGHNLAYLRRKAGAAAAGEQQ</sequence>
<dbReference type="InterPro" id="IPR011990">
    <property type="entry name" value="TPR-like_helical_dom_sf"/>
</dbReference>
<name>A0A919JCQ5_9ACTN</name>
<evidence type="ECO:0000313" key="2">
    <source>
        <dbReference type="EMBL" id="GIE47996.1"/>
    </source>
</evidence>
<feature type="domain" description="NB-ARC" evidence="1">
    <location>
        <begin position="142"/>
        <end position="254"/>
    </location>
</feature>
<dbReference type="EMBL" id="BOMQ01000018">
    <property type="protein sequence ID" value="GIE47996.1"/>
    <property type="molecule type" value="Genomic_DNA"/>
</dbReference>
<dbReference type="InterPro" id="IPR027417">
    <property type="entry name" value="P-loop_NTPase"/>
</dbReference>
<dbReference type="SUPFAM" id="SSF52540">
    <property type="entry name" value="P-loop containing nucleoside triphosphate hydrolases"/>
    <property type="match status" value="1"/>
</dbReference>
<dbReference type="AlphaFoldDB" id="A0A919JCQ5"/>
<dbReference type="InterPro" id="IPR002182">
    <property type="entry name" value="NB-ARC"/>
</dbReference>
<dbReference type="PANTHER" id="PTHR46082:SF6">
    <property type="entry name" value="AAA+ ATPASE DOMAIN-CONTAINING PROTEIN-RELATED"/>
    <property type="match status" value="1"/>
</dbReference>
<dbReference type="Gene3D" id="3.40.50.300">
    <property type="entry name" value="P-loop containing nucleotide triphosphate hydrolases"/>
    <property type="match status" value="1"/>
</dbReference>
<keyword evidence="3" id="KW-1185">Reference proteome</keyword>
<dbReference type="PANTHER" id="PTHR46082">
    <property type="entry name" value="ATP/GTP-BINDING PROTEIN-RELATED"/>
    <property type="match status" value="1"/>
</dbReference>